<dbReference type="HOGENOM" id="CLU_3062332_0_0_9"/>
<gene>
    <name evidence="2" type="ORF">CLOSTHATH_01945</name>
</gene>
<comment type="caution">
    <text evidence="2">The sequence shown here is derived from an EMBL/GenBank/DDBJ whole genome shotgun (WGS) entry which is preliminary data.</text>
</comment>
<dbReference type="Proteomes" id="UP000004968">
    <property type="component" value="Unassembled WGS sequence"/>
</dbReference>
<organism evidence="2 3">
    <name type="scientific">Hungatella hathewayi DSM 13479</name>
    <dbReference type="NCBI Taxonomy" id="566550"/>
    <lineage>
        <taxon>Bacteria</taxon>
        <taxon>Bacillati</taxon>
        <taxon>Bacillota</taxon>
        <taxon>Clostridia</taxon>
        <taxon>Lachnospirales</taxon>
        <taxon>Lachnospiraceae</taxon>
        <taxon>Hungatella</taxon>
    </lineage>
</organism>
<evidence type="ECO:0000313" key="3">
    <source>
        <dbReference type="Proteomes" id="UP000004968"/>
    </source>
</evidence>
<name>D3AEB4_9FIRM</name>
<reference evidence="2 3" key="1">
    <citation type="submission" date="2010-01" db="EMBL/GenBank/DDBJ databases">
        <authorList>
            <person name="Weinstock G."/>
            <person name="Sodergren E."/>
            <person name="Clifton S."/>
            <person name="Fulton L."/>
            <person name="Fulton B."/>
            <person name="Courtney L."/>
            <person name="Fronick C."/>
            <person name="Harrison M."/>
            <person name="Strong C."/>
            <person name="Farmer C."/>
            <person name="Delahaunty K."/>
            <person name="Markovic C."/>
            <person name="Hall O."/>
            <person name="Minx P."/>
            <person name="Tomlinson C."/>
            <person name="Mitreva M."/>
            <person name="Nelson J."/>
            <person name="Hou S."/>
            <person name="Wollam A."/>
            <person name="Pepin K.H."/>
            <person name="Johnson M."/>
            <person name="Bhonagiri V."/>
            <person name="Nash W.E."/>
            <person name="Warren W."/>
            <person name="Chinwalla A."/>
            <person name="Mardis E.R."/>
            <person name="Wilson R.K."/>
        </authorList>
    </citation>
    <scope>NUCLEOTIDE SEQUENCE [LARGE SCALE GENOMIC DNA]</scope>
    <source>
        <strain evidence="2 3">DSM 13479</strain>
    </source>
</reference>
<dbReference type="AlphaFoldDB" id="D3AEB4"/>
<accession>D3AEB4</accession>
<evidence type="ECO:0000256" key="1">
    <source>
        <dbReference type="SAM" id="MobiDB-lite"/>
    </source>
</evidence>
<evidence type="ECO:0000313" key="2">
    <source>
        <dbReference type="EMBL" id="EFC99843.1"/>
    </source>
</evidence>
<feature type="region of interest" description="Disordered" evidence="1">
    <location>
        <begin position="26"/>
        <end position="53"/>
    </location>
</feature>
<protein>
    <submittedName>
        <fullName evidence="2">Uncharacterized protein</fullName>
    </submittedName>
</protein>
<sequence length="53" mass="5484">MSIPEVSILEIMFLGGGIKSYAAAGVSRGRKGGDTGRGSTPVFSVGRTKRKTV</sequence>
<proteinExistence type="predicted"/>
<dbReference type="EMBL" id="ACIO01000146">
    <property type="protein sequence ID" value="EFC99843.1"/>
    <property type="molecule type" value="Genomic_DNA"/>
</dbReference>